<sequence>MEKRTKEIKIRLTEREHELLLERCEQSQLASWLRALGLGERRPRQRKLPTVEPALLRQISGMGNNLNQIARLLHQSQFFSPSERVQLLAVLTSMDNQLSALLAEHRCDDC</sequence>
<comment type="caution">
    <text evidence="1">The sequence shown here is derived from an EMBL/GenBank/DDBJ whole genome shotgun (WGS) entry which is preliminary data.</text>
</comment>
<dbReference type="HOGENOM" id="CLU_096411_7_0_6"/>
<protein>
    <submittedName>
        <fullName evidence="1">Mobilization protein MbeC</fullName>
    </submittedName>
</protein>
<organism evidence="1">
    <name type="scientific">Xenorhabdus bovienii str. kraussei Becker Underwood</name>
    <dbReference type="NCBI Taxonomy" id="1398204"/>
    <lineage>
        <taxon>Bacteria</taxon>
        <taxon>Pseudomonadati</taxon>
        <taxon>Pseudomonadota</taxon>
        <taxon>Gammaproteobacteria</taxon>
        <taxon>Enterobacterales</taxon>
        <taxon>Morganellaceae</taxon>
        <taxon>Xenorhabdus</taxon>
    </lineage>
</organism>
<evidence type="ECO:0000313" key="1">
    <source>
        <dbReference type="EMBL" id="CDH23288.1"/>
    </source>
</evidence>
<dbReference type="InterPro" id="IPR053842">
    <property type="entry name" value="NikA-like"/>
</dbReference>
<dbReference type="Proteomes" id="UP000028493">
    <property type="component" value="Unassembled WGS sequence"/>
</dbReference>
<name>A0A077PQF0_XENBV</name>
<dbReference type="AlphaFoldDB" id="A0A077PQF0"/>
<reference evidence="1" key="1">
    <citation type="submission" date="2013-07" db="EMBL/GenBank/DDBJ databases">
        <title>Sub-species coevolution in mutualistic symbiosis.</title>
        <authorList>
            <person name="Murfin K."/>
            <person name="Klassen J."/>
            <person name="Lee M."/>
            <person name="Forst S."/>
            <person name="Stock P."/>
            <person name="Goodrich-Blair H."/>
        </authorList>
    </citation>
    <scope>NUCLEOTIDE SEQUENCE [LARGE SCALE GENOMIC DNA]</scope>
    <source>
        <strain evidence="1">Kraussei Becker Underwood</strain>
    </source>
</reference>
<accession>A0A077PQF0</accession>
<gene>
    <name evidence="1" type="primary">mbeC</name>
    <name evidence="1" type="ORF">XBKB1_1670007</name>
</gene>
<proteinExistence type="predicted"/>
<dbReference type="EMBL" id="CBSZ010000076">
    <property type="protein sequence ID" value="CDH23288.1"/>
    <property type="molecule type" value="Genomic_DNA"/>
</dbReference>
<dbReference type="Pfam" id="PF21983">
    <property type="entry name" value="NikA-like"/>
    <property type="match status" value="1"/>
</dbReference>
<dbReference type="RefSeq" id="WP_038195489.1">
    <property type="nucleotide sequence ID" value="NZ_CAWLXS010000163.1"/>
</dbReference>